<gene>
    <name evidence="1" type="ORF">UFOPK3957_00354</name>
    <name evidence="2" type="ORF">UFOPK4061_00621</name>
</gene>
<reference evidence="2" key="1">
    <citation type="submission" date="2020-05" db="EMBL/GenBank/DDBJ databases">
        <authorList>
            <person name="Chiriac C."/>
            <person name="Salcher M."/>
            <person name="Ghai R."/>
            <person name="Kavagutti S V."/>
        </authorList>
    </citation>
    <scope>NUCLEOTIDE SEQUENCE</scope>
</reference>
<dbReference type="EMBL" id="CAFBOM010000039">
    <property type="protein sequence ID" value="CAB4978666.1"/>
    <property type="molecule type" value="Genomic_DNA"/>
</dbReference>
<dbReference type="AlphaFoldDB" id="A0A6J7PUW3"/>
<evidence type="ECO:0000313" key="2">
    <source>
        <dbReference type="EMBL" id="CAB5005844.1"/>
    </source>
</evidence>
<proteinExistence type="predicted"/>
<dbReference type="Pfam" id="PF11305">
    <property type="entry name" value="DUF3107"/>
    <property type="match status" value="1"/>
</dbReference>
<dbReference type="InterPro" id="IPR021456">
    <property type="entry name" value="DUF3107"/>
</dbReference>
<accession>A0A6J7PUW3</accession>
<sequence length="75" mass="7873">MDIKIGVQDTPREITIESAQSPEDVTRAVEAAINAGTLLSLTDDRGRTVLVPGGKIAYVEIGPASTRKVGFGSTM</sequence>
<organism evidence="2">
    <name type="scientific">freshwater metagenome</name>
    <dbReference type="NCBI Taxonomy" id="449393"/>
    <lineage>
        <taxon>unclassified sequences</taxon>
        <taxon>metagenomes</taxon>
        <taxon>ecological metagenomes</taxon>
    </lineage>
</organism>
<protein>
    <submittedName>
        <fullName evidence="2">Unannotated protein</fullName>
    </submittedName>
</protein>
<evidence type="ECO:0000313" key="1">
    <source>
        <dbReference type="EMBL" id="CAB4978666.1"/>
    </source>
</evidence>
<name>A0A6J7PUW3_9ZZZZ</name>
<dbReference type="EMBL" id="CAFBPD010000093">
    <property type="protein sequence ID" value="CAB5005844.1"/>
    <property type="molecule type" value="Genomic_DNA"/>
</dbReference>